<dbReference type="InterPro" id="IPR014752">
    <property type="entry name" value="Arrestin-like_C"/>
</dbReference>
<dbReference type="EMBL" id="JPKZ01000435">
    <property type="protein sequence ID" value="KHN87386.1"/>
    <property type="molecule type" value="Genomic_DNA"/>
</dbReference>
<evidence type="ECO:0000313" key="3">
    <source>
        <dbReference type="Proteomes" id="UP000031036"/>
    </source>
</evidence>
<keyword evidence="3" id="KW-1185">Reference proteome</keyword>
<proteinExistence type="predicted"/>
<dbReference type="OMA" id="ERICWAN"/>
<sequence>MPIEVTAQLDRDSAVYLAGEAIHCKVVVRNIGHSEEEPLAWGSVHVQCERIMSSGGGQHDDVSKKNSLGERARSQSTAMSRSAFTVFSCRPVVLFCELVLRPGERREFDCVQQLPFDGIPPSFKGYLVKYVYKLTLGVQHVKSPIKLIHIPIRVIQTDFGIVLPTIPTLTNPFIANQNTGPSVIDLTTEATDCLTAPQRSYSYNMTNARGRIANFILYKKAFKLGEDVVGRFIFDDCPLPCLQYTVSVQSVETLVESPNGRSFVTTHMVEHAVCAFWNDAIVKLHIPLSATPTFYTDTVHVKWRLHFEFVTSDEIVFENNEGLSQAPTELNIETMVWDLDIKVFPCSPHNAALTSANTISRASIVV</sequence>
<dbReference type="Pfam" id="PF08737">
    <property type="entry name" value="Rgp1"/>
    <property type="match status" value="2"/>
</dbReference>
<accession>A0A0B2VV16</accession>
<dbReference type="Gene3D" id="2.60.40.640">
    <property type="match status" value="1"/>
</dbReference>
<evidence type="ECO:0000313" key="2">
    <source>
        <dbReference type="EMBL" id="KHN87386.1"/>
    </source>
</evidence>
<dbReference type="Proteomes" id="UP000031036">
    <property type="component" value="Unassembled WGS sequence"/>
</dbReference>
<dbReference type="AlphaFoldDB" id="A0A0B2VV16"/>
<feature type="region of interest" description="Disordered" evidence="1">
    <location>
        <begin position="53"/>
        <end position="72"/>
    </location>
</feature>
<dbReference type="STRING" id="6265.A0A0B2VV16"/>
<organism evidence="2 3">
    <name type="scientific">Toxocara canis</name>
    <name type="common">Canine roundworm</name>
    <dbReference type="NCBI Taxonomy" id="6265"/>
    <lineage>
        <taxon>Eukaryota</taxon>
        <taxon>Metazoa</taxon>
        <taxon>Ecdysozoa</taxon>
        <taxon>Nematoda</taxon>
        <taxon>Chromadorea</taxon>
        <taxon>Rhabditida</taxon>
        <taxon>Spirurina</taxon>
        <taxon>Ascaridomorpha</taxon>
        <taxon>Ascaridoidea</taxon>
        <taxon>Toxocaridae</taxon>
        <taxon>Toxocara</taxon>
    </lineage>
</organism>
<gene>
    <name evidence="2" type="primary">RGP1</name>
    <name evidence="2" type="ORF">Tcan_16456</name>
</gene>
<dbReference type="PANTHER" id="PTHR12507">
    <property type="entry name" value="REDUCED GROWTH PHENOTYPE 1 RGP1, YEAST -RELATED"/>
    <property type="match status" value="1"/>
</dbReference>
<comment type="caution">
    <text evidence="2">The sequence shown here is derived from an EMBL/GenBank/DDBJ whole genome shotgun (WGS) entry which is preliminary data.</text>
</comment>
<reference evidence="2 3" key="1">
    <citation type="submission" date="2014-11" db="EMBL/GenBank/DDBJ databases">
        <title>Genetic blueprint of the zoonotic pathogen Toxocara canis.</title>
        <authorList>
            <person name="Zhu X.-Q."/>
            <person name="Korhonen P.K."/>
            <person name="Cai H."/>
            <person name="Young N.D."/>
            <person name="Nejsum P."/>
            <person name="von Samson-Himmelstjerna G."/>
            <person name="Boag P.R."/>
            <person name="Tan P."/>
            <person name="Li Q."/>
            <person name="Min J."/>
            <person name="Yang Y."/>
            <person name="Wang X."/>
            <person name="Fang X."/>
            <person name="Hall R.S."/>
            <person name="Hofmann A."/>
            <person name="Sternberg P.W."/>
            <person name="Jex A.R."/>
            <person name="Gasser R.B."/>
        </authorList>
    </citation>
    <scope>NUCLEOTIDE SEQUENCE [LARGE SCALE GENOMIC DNA]</scope>
    <source>
        <strain evidence="2">PN_DK_2014</strain>
    </source>
</reference>
<name>A0A0B2VV16_TOXCA</name>
<dbReference type="OrthoDB" id="1918at2759"/>
<dbReference type="InterPro" id="IPR014848">
    <property type="entry name" value="Rgp1"/>
</dbReference>
<evidence type="ECO:0000256" key="1">
    <source>
        <dbReference type="SAM" id="MobiDB-lite"/>
    </source>
</evidence>
<feature type="compositionally biased region" description="Basic and acidic residues" evidence="1">
    <location>
        <begin position="58"/>
        <end position="72"/>
    </location>
</feature>
<protein>
    <submittedName>
        <fullName evidence="2">Retrograde Golgi transport protein RGP1-like protein</fullName>
    </submittedName>
</protein>